<gene>
    <name evidence="2" type="ORF">SAMEA4412673_02460</name>
</gene>
<dbReference type="InterPro" id="IPR032710">
    <property type="entry name" value="NTF2-like_dom_sf"/>
</dbReference>
<dbReference type="RefSeq" id="WP_093097292.1">
    <property type="nucleotide sequence ID" value="NZ_FNGK01000001.1"/>
</dbReference>
<accession>A0AAJ5C0Q4</accession>
<sequence length="128" mass="14700">MEDQILDLEREYWQGMASLDYGTVRDLTYFPCTVVSKDGVKYIDEPTYKKYFDMGEGMKMEILGITEAVVQMFSKSFATIGYLVEIEVENQGQVRKSKCACSSTWIQENGKWKCSMHTEVDYSPSQAL</sequence>
<dbReference type="Gene3D" id="3.10.450.50">
    <property type="match status" value="1"/>
</dbReference>
<organism evidence="2 3">
    <name type="scientific">Sphingobacterium mizutaii</name>
    <dbReference type="NCBI Taxonomy" id="1010"/>
    <lineage>
        <taxon>Bacteria</taxon>
        <taxon>Pseudomonadati</taxon>
        <taxon>Bacteroidota</taxon>
        <taxon>Sphingobacteriia</taxon>
        <taxon>Sphingobacteriales</taxon>
        <taxon>Sphingobacteriaceae</taxon>
        <taxon>Sphingobacterium</taxon>
    </lineage>
</organism>
<evidence type="ECO:0000313" key="3">
    <source>
        <dbReference type="Proteomes" id="UP000215355"/>
    </source>
</evidence>
<dbReference type="Proteomes" id="UP000215355">
    <property type="component" value="Chromosome 1"/>
</dbReference>
<dbReference type="EMBL" id="LT906468">
    <property type="protein sequence ID" value="SNV51585.1"/>
    <property type="molecule type" value="Genomic_DNA"/>
</dbReference>
<evidence type="ECO:0000313" key="2">
    <source>
        <dbReference type="EMBL" id="SNV51585.1"/>
    </source>
</evidence>
<dbReference type="KEGG" id="smiz:4412673_02460"/>
<feature type="domain" description="DUF4440" evidence="1">
    <location>
        <begin position="5"/>
        <end position="114"/>
    </location>
</feature>
<dbReference type="AlphaFoldDB" id="A0AAJ5C0Q4"/>
<dbReference type="InterPro" id="IPR027843">
    <property type="entry name" value="DUF4440"/>
</dbReference>
<protein>
    <recommendedName>
        <fullName evidence="1">DUF4440 domain-containing protein</fullName>
    </recommendedName>
</protein>
<reference evidence="2 3" key="1">
    <citation type="submission" date="2017-06" db="EMBL/GenBank/DDBJ databases">
        <authorList>
            <consortium name="Pathogen Informatics"/>
        </authorList>
    </citation>
    <scope>NUCLEOTIDE SEQUENCE [LARGE SCALE GENOMIC DNA]</scope>
    <source>
        <strain evidence="2 3">NCTC12149</strain>
    </source>
</reference>
<evidence type="ECO:0000259" key="1">
    <source>
        <dbReference type="Pfam" id="PF14534"/>
    </source>
</evidence>
<dbReference type="Pfam" id="PF14534">
    <property type="entry name" value="DUF4440"/>
    <property type="match status" value="1"/>
</dbReference>
<proteinExistence type="predicted"/>
<name>A0AAJ5C0Q4_9SPHI</name>
<dbReference type="SUPFAM" id="SSF54427">
    <property type="entry name" value="NTF2-like"/>
    <property type="match status" value="1"/>
</dbReference>